<feature type="compositionally biased region" description="Polar residues" evidence="1">
    <location>
        <begin position="166"/>
        <end position="177"/>
    </location>
</feature>
<keyword evidence="4" id="KW-1185">Reference proteome</keyword>
<dbReference type="InterPro" id="IPR040976">
    <property type="entry name" value="Pkinase_fungal"/>
</dbReference>
<dbReference type="Pfam" id="PF17667">
    <property type="entry name" value="Pkinase_fungal"/>
    <property type="match status" value="1"/>
</dbReference>
<organism evidence="3 4">
    <name type="scientific">Trametes coccinea (strain BRFM310)</name>
    <name type="common">Pycnoporus coccineus</name>
    <dbReference type="NCBI Taxonomy" id="1353009"/>
    <lineage>
        <taxon>Eukaryota</taxon>
        <taxon>Fungi</taxon>
        <taxon>Dikarya</taxon>
        <taxon>Basidiomycota</taxon>
        <taxon>Agaricomycotina</taxon>
        <taxon>Agaricomycetes</taxon>
        <taxon>Polyporales</taxon>
        <taxon>Polyporaceae</taxon>
        <taxon>Trametes</taxon>
    </lineage>
</organism>
<evidence type="ECO:0000259" key="2">
    <source>
        <dbReference type="PROSITE" id="PS51366"/>
    </source>
</evidence>
<dbReference type="InterPro" id="IPR016024">
    <property type="entry name" value="ARM-type_fold"/>
</dbReference>
<dbReference type="Pfam" id="PF02847">
    <property type="entry name" value="MA3"/>
    <property type="match status" value="1"/>
</dbReference>
<dbReference type="PROSITE" id="PS51366">
    <property type="entry name" value="MI"/>
    <property type="match status" value="1"/>
</dbReference>
<feature type="compositionally biased region" description="Polar residues" evidence="1">
    <location>
        <begin position="189"/>
        <end position="202"/>
    </location>
</feature>
<protein>
    <recommendedName>
        <fullName evidence="2">MI domain-containing protein</fullName>
    </recommendedName>
</protein>
<dbReference type="InterPro" id="IPR003891">
    <property type="entry name" value="Initiation_fac_eIF4g_MI"/>
</dbReference>
<evidence type="ECO:0000313" key="4">
    <source>
        <dbReference type="Proteomes" id="UP000193067"/>
    </source>
</evidence>
<dbReference type="Proteomes" id="UP000193067">
    <property type="component" value="Unassembled WGS sequence"/>
</dbReference>
<dbReference type="InterPro" id="IPR011009">
    <property type="entry name" value="Kinase-like_dom_sf"/>
</dbReference>
<dbReference type="SUPFAM" id="SSF48371">
    <property type="entry name" value="ARM repeat"/>
    <property type="match status" value="1"/>
</dbReference>
<feature type="compositionally biased region" description="Polar residues" evidence="1">
    <location>
        <begin position="256"/>
        <end position="266"/>
    </location>
</feature>
<feature type="domain" description="MI" evidence="2">
    <location>
        <begin position="284"/>
        <end position="370"/>
    </location>
</feature>
<sequence>MHRDISVGNILIIPPNSKNKKTTYQGLLADWELSKRLGDCAAEAHHPDPTGTWQFMSVHTQDYPETQVEIADELESFLHVLIHCPTRCLSHTCKNVRDFMHHYFDDGVLKQETDYTCGLLKATIIKTGELITRNHILIIFDALRRALLSWHHDCCLSQFGKINKSTPTTSGPSSVFQKDSKSKSRESTLSRQGSSNMFSMLSANPEITAEVTSAKSSRPPSRKSSIDLGSGGAPEAPPQRRKLQLLPRSVPLENKPGSTPGTSTAASEDEGAESTNEPSMSVEEAKTRIEEDSKEFFSIRDLDEAEVYFTKLPAEHRHLLVDKLVTRAVESKEADAQLVADLLERAHAKNLCSPATFEEGFMSTAEIISR</sequence>
<feature type="region of interest" description="Disordered" evidence="1">
    <location>
        <begin position="166"/>
        <end position="284"/>
    </location>
</feature>
<evidence type="ECO:0000313" key="3">
    <source>
        <dbReference type="EMBL" id="OSD00226.1"/>
    </source>
</evidence>
<reference evidence="3 4" key="1">
    <citation type="journal article" date="2015" name="Biotechnol. Biofuels">
        <title>Enhanced degradation of softwood versus hardwood by the white-rot fungus Pycnoporus coccineus.</title>
        <authorList>
            <person name="Couturier M."/>
            <person name="Navarro D."/>
            <person name="Chevret D."/>
            <person name="Henrissat B."/>
            <person name="Piumi F."/>
            <person name="Ruiz-Duenas F.J."/>
            <person name="Martinez A.T."/>
            <person name="Grigoriev I.V."/>
            <person name="Riley R."/>
            <person name="Lipzen A."/>
            <person name="Berrin J.G."/>
            <person name="Master E.R."/>
            <person name="Rosso M.N."/>
        </authorList>
    </citation>
    <scope>NUCLEOTIDE SEQUENCE [LARGE SCALE GENOMIC DNA]</scope>
    <source>
        <strain evidence="3 4">BRFM310</strain>
    </source>
</reference>
<proteinExistence type="predicted"/>
<dbReference type="EMBL" id="KZ084120">
    <property type="protein sequence ID" value="OSD00226.1"/>
    <property type="molecule type" value="Genomic_DNA"/>
</dbReference>
<dbReference type="OrthoDB" id="3233534at2759"/>
<feature type="compositionally biased region" description="Basic and acidic residues" evidence="1">
    <location>
        <begin position="178"/>
        <end position="188"/>
    </location>
</feature>
<name>A0A1Y2IGB4_TRAC3</name>
<dbReference type="Gene3D" id="1.10.510.10">
    <property type="entry name" value="Transferase(Phosphotransferase) domain 1"/>
    <property type="match status" value="1"/>
</dbReference>
<dbReference type="Gene3D" id="1.25.40.180">
    <property type="match status" value="1"/>
</dbReference>
<dbReference type="SUPFAM" id="SSF56112">
    <property type="entry name" value="Protein kinase-like (PK-like)"/>
    <property type="match status" value="1"/>
</dbReference>
<dbReference type="STRING" id="1353009.A0A1Y2IGB4"/>
<accession>A0A1Y2IGB4</accession>
<evidence type="ECO:0000256" key="1">
    <source>
        <dbReference type="SAM" id="MobiDB-lite"/>
    </source>
</evidence>
<gene>
    <name evidence="3" type="ORF">PYCCODRAFT_1460324</name>
</gene>
<dbReference type="AlphaFoldDB" id="A0A1Y2IGB4"/>